<comment type="caution">
    <text evidence="3">The sequence shown here is derived from an EMBL/GenBank/DDBJ whole genome shotgun (WGS) entry which is preliminary data.</text>
</comment>
<evidence type="ECO:0000313" key="3">
    <source>
        <dbReference type="EMBL" id="PIR47899.1"/>
    </source>
</evidence>
<name>A0A2H0RMW8_9BACT</name>
<accession>A0A2H0RMW8</accession>
<feature type="transmembrane region" description="Helical" evidence="2">
    <location>
        <begin position="305"/>
        <end position="324"/>
    </location>
</feature>
<keyword evidence="2" id="KW-1133">Transmembrane helix</keyword>
<evidence type="ECO:0000256" key="1">
    <source>
        <dbReference type="SAM" id="MobiDB-lite"/>
    </source>
</evidence>
<feature type="transmembrane region" description="Helical" evidence="2">
    <location>
        <begin position="28"/>
        <end position="52"/>
    </location>
</feature>
<reference evidence="3 4" key="1">
    <citation type="submission" date="2017-09" db="EMBL/GenBank/DDBJ databases">
        <title>Depth-based differentiation of microbial function through sediment-hosted aquifers and enrichment of novel symbionts in the deep terrestrial subsurface.</title>
        <authorList>
            <person name="Probst A.J."/>
            <person name="Ladd B."/>
            <person name="Jarett J.K."/>
            <person name="Geller-Mcgrath D.E."/>
            <person name="Sieber C.M."/>
            <person name="Emerson J.B."/>
            <person name="Anantharaman K."/>
            <person name="Thomas B.C."/>
            <person name="Malmstrom R."/>
            <person name="Stieglmeier M."/>
            <person name="Klingl A."/>
            <person name="Woyke T."/>
            <person name="Ryan C.M."/>
            <person name="Banfield J.F."/>
        </authorList>
    </citation>
    <scope>NUCLEOTIDE SEQUENCE [LARGE SCALE GENOMIC DNA]</scope>
    <source>
        <strain evidence="3">CG10_big_fil_rev_8_21_14_0_10_50_16</strain>
    </source>
</reference>
<dbReference type="EMBL" id="PCYM01000001">
    <property type="protein sequence ID" value="PIR47899.1"/>
    <property type="molecule type" value="Genomic_DNA"/>
</dbReference>
<gene>
    <name evidence="3" type="ORF">COV06_00665</name>
</gene>
<organism evidence="3 4">
    <name type="scientific">Candidatus Uhrbacteria bacterium CG10_big_fil_rev_8_21_14_0_10_50_16</name>
    <dbReference type="NCBI Taxonomy" id="1975039"/>
    <lineage>
        <taxon>Bacteria</taxon>
        <taxon>Candidatus Uhriibacteriota</taxon>
    </lineage>
</organism>
<sequence length="352" mass="39433">MAYNIPSGPIGQMNSGGGPMRTKKQPNILQAIAGAFIGVLLVLGSPVAMWMAGSQHRAKDFQVAQQVDLDTVASGYVTFRGAPELVTKTAKTCFDSDCIYEHESVERLETKQSLECSKDIKQDEMTRILYQDGSEYNDETGETVPCYQVERDSWVVKTEHVIANDVMVGSFTITPNERAEYLETVETIDETEFDLNDKAIARSVYTTFRTPDMLLVAGESSDGRVVMPEKRTYVFSQYDHPLTLQKLRDIDKESRMILWLVTFAMIFIGYSMIFGPIQSLARIALHIPGLAPVGRAIAQGSRAMIGVLSFILAVVTWAIVWFFVTIIQVWWLGLIVVVLLGLLGWWLSKRKK</sequence>
<keyword evidence="2" id="KW-0812">Transmembrane</keyword>
<feature type="region of interest" description="Disordered" evidence="1">
    <location>
        <begin position="1"/>
        <end position="21"/>
    </location>
</feature>
<dbReference type="Proteomes" id="UP000230084">
    <property type="component" value="Unassembled WGS sequence"/>
</dbReference>
<evidence type="ECO:0000313" key="4">
    <source>
        <dbReference type="Proteomes" id="UP000230084"/>
    </source>
</evidence>
<keyword evidence="2" id="KW-0472">Membrane</keyword>
<feature type="transmembrane region" description="Helical" evidence="2">
    <location>
        <begin position="256"/>
        <end position="274"/>
    </location>
</feature>
<dbReference type="AlphaFoldDB" id="A0A2H0RMW8"/>
<protein>
    <submittedName>
        <fullName evidence="3">Uncharacterized protein</fullName>
    </submittedName>
</protein>
<proteinExistence type="predicted"/>
<evidence type="ECO:0000256" key="2">
    <source>
        <dbReference type="SAM" id="Phobius"/>
    </source>
</evidence>
<feature type="transmembrane region" description="Helical" evidence="2">
    <location>
        <begin position="330"/>
        <end position="348"/>
    </location>
</feature>